<keyword evidence="10" id="KW-1185">Reference proteome</keyword>
<dbReference type="FunFam" id="3.40.50.300:FF:000493">
    <property type="entry name" value="Guanine nucleotide-binding protein-like 3-like protein"/>
    <property type="match status" value="1"/>
</dbReference>
<feature type="region of interest" description="Disordered" evidence="7">
    <location>
        <begin position="1"/>
        <end position="139"/>
    </location>
</feature>
<dbReference type="InterPro" id="IPR050755">
    <property type="entry name" value="TRAFAC_YlqF/YawG_RiboMat"/>
</dbReference>
<feature type="compositionally biased region" description="Acidic residues" evidence="7">
    <location>
        <begin position="126"/>
        <end position="135"/>
    </location>
</feature>
<feature type="compositionally biased region" description="Basic and acidic residues" evidence="7">
    <location>
        <begin position="115"/>
        <end position="125"/>
    </location>
</feature>
<keyword evidence="3" id="KW-0175">Coiled coil</keyword>
<dbReference type="Gene3D" id="3.40.50.300">
    <property type="entry name" value="P-loop containing nucleotide triphosphate hydrolases"/>
    <property type="match status" value="1"/>
</dbReference>
<dbReference type="Pfam" id="PF01926">
    <property type="entry name" value="MMR_HSR1"/>
    <property type="match status" value="1"/>
</dbReference>
<dbReference type="EMBL" id="VCGU01000005">
    <property type="protein sequence ID" value="TRY75131.1"/>
    <property type="molecule type" value="Genomic_DNA"/>
</dbReference>
<evidence type="ECO:0000313" key="9">
    <source>
        <dbReference type="EMBL" id="TRY75131.1"/>
    </source>
</evidence>
<feature type="compositionally biased region" description="Polar residues" evidence="7">
    <location>
        <begin position="558"/>
        <end position="570"/>
    </location>
</feature>
<proteinExistence type="predicted"/>
<dbReference type="PANTHER" id="PTHR11089:SF30">
    <property type="entry name" value="GUANINE NUCLEOTIDE-BINDING PROTEIN-LIKE 3 HOMOLOG"/>
    <property type="match status" value="1"/>
</dbReference>
<dbReference type="InterPro" id="IPR023179">
    <property type="entry name" value="GTP-bd_ortho_bundle_sf"/>
</dbReference>
<evidence type="ECO:0000256" key="2">
    <source>
        <dbReference type="ARBA" id="ARBA00022741"/>
    </source>
</evidence>
<dbReference type="InterPro" id="IPR014813">
    <property type="entry name" value="Gnl3_N_dom"/>
</dbReference>
<dbReference type="OrthoDB" id="444945at2759"/>
<dbReference type="GO" id="GO:0005525">
    <property type="term" value="F:GTP binding"/>
    <property type="evidence" value="ECO:0007669"/>
    <property type="project" value="UniProtKB-KW"/>
</dbReference>
<accession>A0A553PBR7</accession>
<feature type="compositionally biased region" description="Basic residues" evidence="7">
    <location>
        <begin position="536"/>
        <end position="553"/>
    </location>
</feature>
<dbReference type="PANTHER" id="PTHR11089">
    <property type="entry name" value="GTP-BINDING PROTEIN-RELATED"/>
    <property type="match status" value="1"/>
</dbReference>
<evidence type="ECO:0000259" key="8">
    <source>
        <dbReference type="PROSITE" id="PS51721"/>
    </source>
</evidence>
<dbReference type="Gene3D" id="1.10.1580.10">
    <property type="match status" value="1"/>
</dbReference>
<dbReference type="STRING" id="6832.A0A553PBR7"/>
<evidence type="ECO:0000256" key="4">
    <source>
        <dbReference type="ARBA" id="ARBA00023134"/>
    </source>
</evidence>
<comment type="caution">
    <text evidence="9">The sequence shown here is derived from an EMBL/GenBank/DDBJ whole genome shotgun (WGS) entry which is preliminary data.</text>
</comment>
<evidence type="ECO:0000256" key="6">
    <source>
        <dbReference type="ARBA" id="ARBA00069022"/>
    </source>
</evidence>
<feature type="compositionally biased region" description="Basic residues" evidence="7">
    <location>
        <begin position="26"/>
        <end position="39"/>
    </location>
</feature>
<feature type="compositionally biased region" description="Basic residues" evidence="7">
    <location>
        <begin position="1"/>
        <end position="12"/>
    </location>
</feature>
<sequence length="570" mass="63363">MVSQFIKKRSKRIPTAIRAKAEKKVREHNRKLKKEKRLRPGGFKNKAKKDPGIPNDCPFKEAILQDVAEARRRKQEEKDQRRQILRQRRVDGQGGSLGADNLTDLVQQAQLKAGQHQDREAGHGSEEEEEEEEGAADGLGERSAKAFYKEFAKVVDAADVILQVLDARDPLGTRNASAEQKIRDQGSRKRLVLVLNKADLVPKDNLEAWIRYLRREYPTIAFKSSTQNQGHNLGQSKLKIKPSTIDQLQTSKSVGSDTLMALLANYCRNKDVKTAIRVGVIGYPNVGKSSLINSLKRSRACHVGNTPGVTKVVQEIQIDSKVKLLDSPGMILAAKGQDSAVQNALRNAIKVEELADPVTPVTAILQRCEKRYMQLTYNVGDYQDAHTFLNLVALSLGKLKKGGVPDHVMAARMVLQDWHNGKIKYFTHPPELPTDVHLGAEVVDGFAAEFSLDQLETVEQADMEALPEVLASEAMHVDLATPLQTSADEEASHGPLARVAVIKSPSLAQTKKAKILAKLPQKKVPKSVEEPQNLKKLQKLREKKAKKDRKRRDRVSMELSQGLDSALSTF</sequence>
<name>A0A553PBR7_TIGCA</name>
<keyword evidence="2" id="KW-0547">Nucleotide-binding</keyword>
<dbReference type="OMA" id="NWIKYFR"/>
<feature type="region of interest" description="Disordered" evidence="7">
    <location>
        <begin position="521"/>
        <end position="570"/>
    </location>
</feature>
<organism evidence="9 10">
    <name type="scientific">Tigriopus californicus</name>
    <name type="common">Marine copepod</name>
    <dbReference type="NCBI Taxonomy" id="6832"/>
    <lineage>
        <taxon>Eukaryota</taxon>
        <taxon>Metazoa</taxon>
        <taxon>Ecdysozoa</taxon>
        <taxon>Arthropoda</taxon>
        <taxon>Crustacea</taxon>
        <taxon>Multicrustacea</taxon>
        <taxon>Hexanauplia</taxon>
        <taxon>Copepoda</taxon>
        <taxon>Harpacticoida</taxon>
        <taxon>Harpacticidae</taxon>
        <taxon>Tigriopus</taxon>
    </lineage>
</organism>
<protein>
    <recommendedName>
        <fullName evidence="6">Guanine nucleotide-binding protein-like 3 homolog</fullName>
    </recommendedName>
</protein>
<dbReference type="FunFam" id="1.10.1580.10:FF:000002">
    <property type="entry name" value="Guanine nucleotide-binding protein-like 3 (nucleolar)-like"/>
    <property type="match status" value="1"/>
</dbReference>
<dbReference type="Pfam" id="PF08701">
    <property type="entry name" value="GN3L_Grn1"/>
    <property type="match status" value="1"/>
</dbReference>
<dbReference type="CDD" id="cd04178">
    <property type="entry name" value="Nucleostemin_like"/>
    <property type="match status" value="1"/>
</dbReference>
<dbReference type="Proteomes" id="UP000318571">
    <property type="component" value="Chromosome 2"/>
</dbReference>
<dbReference type="SUPFAM" id="SSF52540">
    <property type="entry name" value="P-loop containing nucleoside triphosphate hydrolases"/>
    <property type="match status" value="1"/>
</dbReference>
<dbReference type="GO" id="GO:0005730">
    <property type="term" value="C:nucleolus"/>
    <property type="evidence" value="ECO:0007669"/>
    <property type="project" value="UniProtKB-ARBA"/>
</dbReference>
<dbReference type="InterPro" id="IPR027417">
    <property type="entry name" value="P-loop_NTPase"/>
</dbReference>
<dbReference type="InterPro" id="IPR006073">
    <property type="entry name" value="GTP-bd"/>
</dbReference>
<evidence type="ECO:0000256" key="5">
    <source>
        <dbReference type="ARBA" id="ARBA00023242"/>
    </source>
</evidence>
<comment type="subcellular location">
    <subcellularLocation>
        <location evidence="1">Nucleus</location>
    </subcellularLocation>
</comment>
<dbReference type="PRINTS" id="PR00326">
    <property type="entry name" value="GTP1OBG"/>
</dbReference>
<keyword evidence="5" id="KW-0539">Nucleus</keyword>
<dbReference type="PROSITE" id="PS51721">
    <property type="entry name" value="G_CP"/>
    <property type="match status" value="1"/>
</dbReference>
<feature type="compositionally biased region" description="Basic and acidic residues" evidence="7">
    <location>
        <begin position="68"/>
        <end position="82"/>
    </location>
</feature>
<evidence type="ECO:0000256" key="7">
    <source>
        <dbReference type="SAM" id="MobiDB-lite"/>
    </source>
</evidence>
<evidence type="ECO:0000313" key="10">
    <source>
        <dbReference type="Proteomes" id="UP000318571"/>
    </source>
</evidence>
<reference evidence="9 10" key="1">
    <citation type="journal article" date="2018" name="Nat. Ecol. Evol.">
        <title>Genomic signatures of mitonuclear coevolution across populations of Tigriopus californicus.</title>
        <authorList>
            <person name="Barreto F.S."/>
            <person name="Watson E.T."/>
            <person name="Lima T.G."/>
            <person name="Willett C.S."/>
            <person name="Edmands S."/>
            <person name="Li W."/>
            <person name="Burton R.S."/>
        </authorList>
    </citation>
    <scope>NUCLEOTIDE SEQUENCE [LARGE SCALE GENOMIC DNA]</scope>
    <source>
        <strain evidence="9 10">San Diego</strain>
    </source>
</reference>
<evidence type="ECO:0000256" key="1">
    <source>
        <dbReference type="ARBA" id="ARBA00004123"/>
    </source>
</evidence>
<feature type="domain" description="CP-type G" evidence="8">
    <location>
        <begin position="148"/>
        <end position="333"/>
    </location>
</feature>
<evidence type="ECO:0000256" key="3">
    <source>
        <dbReference type="ARBA" id="ARBA00023054"/>
    </source>
</evidence>
<gene>
    <name evidence="9" type="ORF">TCAL_00663</name>
</gene>
<keyword evidence="4" id="KW-0342">GTP-binding</keyword>
<dbReference type="AlphaFoldDB" id="A0A553PBR7"/>
<dbReference type="InterPro" id="IPR030378">
    <property type="entry name" value="G_CP_dom"/>
</dbReference>